<dbReference type="Proteomes" id="UP000190868">
    <property type="component" value="Chromosome"/>
</dbReference>
<dbReference type="InterPro" id="IPR044084">
    <property type="entry name" value="AvModA-like_subst-bd"/>
</dbReference>
<evidence type="ECO:0000256" key="3">
    <source>
        <dbReference type="ARBA" id="ARBA00022729"/>
    </source>
</evidence>
<keyword evidence="3" id="KW-0732">Signal</keyword>
<dbReference type="PIRSF" id="PIRSF004846">
    <property type="entry name" value="ModA"/>
    <property type="match status" value="1"/>
</dbReference>
<dbReference type="KEGG" id="cpin:CPIN18020_1177"/>
<name>A0A1S6U8I2_9BACT</name>
<dbReference type="InterPro" id="IPR005950">
    <property type="entry name" value="ModA"/>
</dbReference>
<evidence type="ECO:0000313" key="5">
    <source>
        <dbReference type="Proteomes" id="UP000190868"/>
    </source>
</evidence>
<keyword evidence="2" id="KW-0479">Metal-binding</keyword>
<dbReference type="InterPro" id="IPR050682">
    <property type="entry name" value="ModA/WtpA"/>
</dbReference>
<dbReference type="RefSeq" id="WP_078423578.1">
    <property type="nucleotide sequence ID" value="NZ_CP017018.1"/>
</dbReference>
<evidence type="ECO:0000313" key="4">
    <source>
        <dbReference type="EMBL" id="AQW88023.1"/>
    </source>
</evidence>
<dbReference type="GO" id="GO:0015689">
    <property type="term" value="P:molybdate ion transport"/>
    <property type="evidence" value="ECO:0007669"/>
    <property type="project" value="InterPro"/>
</dbReference>
<organism evidence="4 5">
    <name type="scientific">Campylobacter pinnipediorum subsp. caledonicus</name>
    <dbReference type="NCBI Taxonomy" id="1874362"/>
    <lineage>
        <taxon>Bacteria</taxon>
        <taxon>Pseudomonadati</taxon>
        <taxon>Campylobacterota</taxon>
        <taxon>Epsilonproteobacteria</taxon>
        <taxon>Campylobacterales</taxon>
        <taxon>Campylobacteraceae</taxon>
        <taxon>Campylobacter</taxon>
    </lineage>
</organism>
<dbReference type="PANTHER" id="PTHR30632">
    <property type="entry name" value="MOLYBDATE-BINDING PERIPLASMIC PROTEIN"/>
    <property type="match status" value="1"/>
</dbReference>
<dbReference type="EMBL" id="CP017258">
    <property type="protein sequence ID" value="AQW88023.1"/>
    <property type="molecule type" value="Genomic_DNA"/>
</dbReference>
<dbReference type="AlphaFoldDB" id="A0A1S6U8I2"/>
<dbReference type="Pfam" id="PF13531">
    <property type="entry name" value="SBP_bac_11"/>
    <property type="match status" value="1"/>
</dbReference>
<dbReference type="Gene3D" id="3.40.190.10">
    <property type="entry name" value="Periplasmic binding protein-like II"/>
    <property type="match status" value="2"/>
</dbReference>
<proteinExistence type="inferred from homology"/>
<sequence>MKKILIALAISACALFAGEIRVLAAANTSYAFEELLKKFNELYPDTKVELSLGSSGGLTSQIQNGAPADIFMAANMGFADKVYESGFGVSKPVVYAQGSLAIFTVRDFKLKKGLDVLKDVKTISIANPKSAPYGEASMEALKNANLFKYIEKKIIYTQKISETLSQALSAADIGFIAASALYDKKMSKYKEGVNYVFVDKNLYKPIDQGMVLLKRAENNKEAKAFYDFILSDNAKDIFNKFGYITPK</sequence>
<dbReference type="GO" id="GO:0030973">
    <property type="term" value="F:molybdate ion binding"/>
    <property type="evidence" value="ECO:0007669"/>
    <property type="project" value="InterPro"/>
</dbReference>
<comment type="similarity">
    <text evidence="1">Belongs to the bacterial solute-binding protein ModA family.</text>
</comment>
<dbReference type="PANTHER" id="PTHR30632:SF14">
    <property type="entry name" value="TUNGSTATE_MOLYBDATE_CHROMATE-BINDING PROTEIN MODA"/>
    <property type="match status" value="1"/>
</dbReference>
<accession>A0A1S6U8I2</accession>
<evidence type="ECO:0000256" key="1">
    <source>
        <dbReference type="ARBA" id="ARBA00009175"/>
    </source>
</evidence>
<gene>
    <name evidence="4" type="primary">modA</name>
    <name evidence="4" type="ORF">CPIN18021_1226</name>
</gene>
<dbReference type="CDD" id="cd13539">
    <property type="entry name" value="PBP2_AvModA"/>
    <property type="match status" value="1"/>
</dbReference>
<protein>
    <submittedName>
        <fullName evidence="4">Molybdenum ABC transporter ModABC, periplasmic molybdate-binding protein</fullName>
    </submittedName>
</protein>
<reference evidence="5" key="1">
    <citation type="submission" date="2016-09" db="EMBL/GenBank/DDBJ databases">
        <title>Comparative genomics of the Campylobacter concisus group.</title>
        <authorList>
            <person name="Miller W.G."/>
            <person name="Yee E."/>
            <person name="Chapman M.H."/>
            <person name="Huynh S."/>
            <person name="Bono J.L."/>
            <person name="On S.L.W."/>
            <person name="StLeger J."/>
            <person name="Foster G."/>
            <person name="Parker C.T."/>
        </authorList>
    </citation>
    <scope>NUCLEOTIDE SEQUENCE [LARGE SCALE GENOMIC DNA]</scope>
    <source>
        <strain evidence="5">RM18021</strain>
    </source>
</reference>
<evidence type="ECO:0000256" key="2">
    <source>
        <dbReference type="ARBA" id="ARBA00022723"/>
    </source>
</evidence>
<dbReference type="NCBIfam" id="TIGR01256">
    <property type="entry name" value="modA"/>
    <property type="match status" value="1"/>
</dbReference>
<dbReference type="SUPFAM" id="SSF53850">
    <property type="entry name" value="Periplasmic binding protein-like II"/>
    <property type="match status" value="1"/>
</dbReference>
<dbReference type="GeneID" id="56566818"/>
<keyword evidence="5" id="KW-1185">Reference proteome</keyword>
<dbReference type="GO" id="GO:0046872">
    <property type="term" value="F:metal ion binding"/>
    <property type="evidence" value="ECO:0007669"/>
    <property type="project" value="UniProtKB-KW"/>
</dbReference>